<proteinExistence type="predicted"/>
<evidence type="ECO:0000313" key="2">
    <source>
        <dbReference type="EMBL" id="KAK1632207.1"/>
    </source>
</evidence>
<protein>
    <recommendedName>
        <fullName evidence="1">At1g61320/AtMIF1 LRR domain-containing protein</fullName>
    </recommendedName>
</protein>
<dbReference type="EMBL" id="JAUUTY010000005">
    <property type="protein sequence ID" value="KAK1632207.1"/>
    <property type="molecule type" value="Genomic_DNA"/>
</dbReference>
<dbReference type="InterPro" id="IPR055357">
    <property type="entry name" value="LRR_At1g61320_AtMIF1"/>
</dbReference>
<dbReference type="AlphaFoldDB" id="A0AAD8W2A7"/>
<dbReference type="PANTHER" id="PTHR34145">
    <property type="entry name" value="OS02G0105600 PROTEIN"/>
    <property type="match status" value="1"/>
</dbReference>
<sequence length="104" mass="12038">MLGRHHNKLKTVIIIGFCRQKSLVELTRHILQSATSLKSLTLITIDPKYQFYGHTSISKCPTLDKEYIRDVWESIWAIKTYIEGGVPSTVKFKVYEPCRQCHSL</sequence>
<comment type="caution">
    <text evidence="2">The sequence shown here is derived from an EMBL/GenBank/DDBJ whole genome shotgun (WGS) entry which is preliminary data.</text>
</comment>
<dbReference type="Proteomes" id="UP001231189">
    <property type="component" value="Unassembled WGS sequence"/>
</dbReference>
<keyword evidence="3" id="KW-1185">Reference proteome</keyword>
<evidence type="ECO:0000313" key="3">
    <source>
        <dbReference type="Proteomes" id="UP001231189"/>
    </source>
</evidence>
<dbReference type="Pfam" id="PF23622">
    <property type="entry name" value="LRR_At1g61320_AtMIF1"/>
    <property type="match status" value="1"/>
</dbReference>
<name>A0AAD8W2A7_LOLMU</name>
<reference evidence="2" key="1">
    <citation type="submission" date="2023-07" db="EMBL/GenBank/DDBJ databases">
        <title>A chromosome-level genome assembly of Lolium multiflorum.</title>
        <authorList>
            <person name="Chen Y."/>
            <person name="Copetti D."/>
            <person name="Kolliker R."/>
            <person name="Studer B."/>
        </authorList>
    </citation>
    <scope>NUCLEOTIDE SEQUENCE</scope>
    <source>
        <strain evidence="2">02402/16</strain>
        <tissue evidence="2">Leaf</tissue>
    </source>
</reference>
<evidence type="ECO:0000259" key="1">
    <source>
        <dbReference type="Pfam" id="PF23622"/>
    </source>
</evidence>
<gene>
    <name evidence="2" type="ORF">QYE76_006522</name>
</gene>
<dbReference type="InterPro" id="IPR053772">
    <property type="entry name" value="At1g61320/At1g61330-like"/>
</dbReference>
<dbReference type="PANTHER" id="PTHR34145:SF63">
    <property type="entry name" value="OS09G0506700 PROTEIN"/>
    <property type="match status" value="1"/>
</dbReference>
<feature type="domain" description="At1g61320/AtMIF1 LRR" evidence="1">
    <location>
        <begin position="1"/>
        <end position="98"/>
    </location>
</feature>
<organism evidence="2 3">
    <name type="scientific">Lolium multiflorum</name>
    <name type="common">Italian ryegrass</name>
    <name type="synonym">Lolium perenne subsp. multiflorum</name>
    <dbReference type="NCBI Taxonomy" id="4521"/>
    <lineage>
        <taxon>Eukaryota</taxon>
        <taxon>Viridiplantae</taxon>
        <taxon>Streptophyta</taxon>
        <taxon>Embryophyta</taxon>
        <taxon>Tracheophyta</taxon>
        <taxon>Spermatophyta</taxon>
        <taxon>Magnoliopsida</taxon>
        <taxon>Liliopsida</taxon>
        <taxon>Poales</taxon>
        <taxon>Poaceae</taxon>
        <taxon>BOP clade</taxon>
        <taxon>Pooideae</taxon>
        <taxon>Poodae</taxon>
        <taxon>Poeae</taxon>
        <taxon>Poeae Chloroplast Group 2 (Poeae type)</taxon>
        <taxon>Loliodinae</taxon>
        <taxon>Loliinae</taxon>
        <taxon>Lolium</taxon>
    </lineage>
</organism>
<accession>A0AAD8W2A7</accession>